<dbReference type="Proteomes" id="UP000799753">
    <property type="component" value="Unassembled WGS sequence"/>
</dbReference>
<name>A0A6A6RMQ7_9PLEO</name>
<evidence type="ECO:0000313" key="3">
    <source>
        <dbReference type="Proteomes" id="UP000799753"/>
    </source>
</evidence>
<protein>
    <recommendedName>
        <fullName evidence="4">F-box domain-containing protein</fullName>
    </recommendedName>
</protein>
<reference evidence="2" key="1">
    <citation type="journal article" date="2020" name="Stud. Mycol.">
        <title>101 Dothideomycetes genomes: a test case for predicting lifestyles and emergence of pathogens.</title>
        <authorList>
            <person name="Haridas S."/>
            <person name="Albert R."/>
            <person name="Binder M."/>
            <person name="Bloem J."/>
            <person name="Labutti K."/>
            <person name="Salamov A."/>
            <person name="Andreopoulos B."/>
            <person name="Baker S."/>
            <person name="Barry K."/>
            <person name="Bills G."/>
            <person name="Bluhm B."/>
            <person name="Cannon C."/>
            <person name="Castanera R."/>
            <person name="Culley D."/>
            <person name="Daum C."/>
            <person name="Ezra D."/>
            <person name="Gonzalez J."/>
            <person name="Henrissat B."/>
            <person name="Kuo A."/>
            <person name="Liang C."/>
            <person name="Lipzen A."/>
            <person name="Lutzoni F."/>
            <person name="Magnuson J."/>
            <person name="Mondo S."/>
            <person name="Nolan M."/>
            <person name="Ohm R."/>
            <person name="Pangilinan J."/>
            <person name="Park H.-J."/>
            <person name="Ramirez L."/>
            <person name="Alfaro M."/>
            <person name="Sun H."/>
            <person name="Tritt A."/>
            <person name="Yoshinaga Y."/>
            <person name="Zwiers L.-H."/>
            <person name="Turgeon B."/>
            <person name="Goodwin S."/>
            <person name="Spatafora J."/>
            <person name="Crous P."/>
            <person name="Grigoriev I."/>
        </authorList>
    </citation>
    <scope>NUCLEOTIDE SEQUENCE</scope>
    <source>
        <strain evidence="2">CBS 473.64</strain>
    </source>
</reference>
<accession>A0A6A6RMQ7</accession>
<evidence type="ECO:0000256" key="1">
    <source>
        <dbReference type="SAM" id="SignalP"/>
    </source>
</evidence>
<proteinExistence type="predicted"/>
<organism evidence="2 3">
    <name type="scientific">Massarina eburnea CBS 473.64</name>
    <dbReference type="NCBI Taxonomy" id="1395130"/>
    <lineage>
        <taxon>Eukaryota</taxon>
        <taxon>Fungi</taxon>
        <taxon>Dikarya</taxon>
        <taxon>Ascomycota</taxon>
        <taxon>Pezizomycotina</taxon>
        <taxon>Dothideomycetes</taxon>
        <taxon>Pleosporomycetidae</taxon>
        <taxon>Pleosporales</taxon>
        <taxon>Massarineae</taxon>
        <taxon>Massarinaceae</taxon>
        <taxon>Massarina</taxon>
    </lineage>
</organism>
<evidence type="ECO:0008006" key="4">
    <source>
        <dbReference type="Google" id="ProtNLM"/>
    </source>
</evidence>
<dbReference type="OrthoDB" id="6365676at2759"/>
<dbReference type="EMBL" id="MU006797">
    <property type="protein sequence ID" value="KAF2636572.1"/>
    <property type="molecule type" value="Genomic_DNA"/>
</dbReference>
<feature type="signal peptide" evidence="1">
    <location>
        <begin position="1"/>
        <end position="26"/>
    </location>
</feature>
<gene>
    <name evidence="2" type="ORF">P280DRAFT_472810</name>
</gene>
<feature type="chain" id="PRO_5025336264" description="F-box domain-containing protein" evidence="1">
    <location>
        <begin position="27"/>
        <end position="368"/>
    </location>
</feature>
<sequence length="368" mass="41839">MERAFGSLPLELFLVVLDQLVATSSGHPPIAYGPSDSVTKALRALTLVSRTSYLSASRYLYAHCLYLNTTTNYTQFRRTIGLDIGKTPLTLEYGEAGRNDDLFYEADIPRIITSAFISPEKTGPWGCGKVLMVRLPQIIDLGNRIGQTLKRLALDMQPVYTPGSQILSVKPHTATNNIFLHMPNLEDLICSYDVTDYFPHPPPNLKRLAMTFQGMDDLHLDFCFAISSLEILVCLRPEELQAADIDKLFDRYKGHHIDIVLVDVNAHHCTPPNTRDWEEEDRVKIWEVDVPRSYYGDDDELILCDSWIWTHGVNGTLWNQGKRRMLSWSEIQDRLADPEIADIDDGEELETDIMMHDSYPVLGDDLEH</sequence>
<evidence type="ECO:0000313" key="2">
    <source>
        <dbReference type="EMBL" id="KAF2636572.1"/>
    </source>
</evidence>
<dbReference type="AlphaFoldDB" id="A0A6A6RMQ7"/>
<keyword evidence="3" id="KW-1185">Reference proteome</keyword>
<keyword evidence="1" id="KW-0732">Signal</keyword>